<dbReference type="AlphaFoldDB" id="A0A126QPQ5"/>
<dbReference type="PANTHER" id="PTHR33269">
    <property type="entry name" value="NADH-UBIQUINONE OXIDOREDUCTASE CHAIN 6"/>
    <property type="match status" value="1"/>
</dbReference>
<dbReference type="GO" id="GO:0008137">
    <property type="term" value="F:NADH dehydrogenase (ubiquinone) activity"/>
    <property type="evidence" value="ECO:0007669"/>
    <property type="project" value="UniProtKB-UniRule"/>
</dbReference>
<dbReference type="KEGG" id="dej:AWY79_10055"/>
<evidence type="ECO:0000256" key="2">
    <source>
        <dbReference type="RuleBase" id="RU004429"/>
    </source>
</evidence>
<comment type="subcellular location">
    <subcellularLocation>
        <location evidence="2">Cell membrane</location>
        <topology evidence="2">Multi-pass membrane protein</topology>
    </subcellularLocation>
</comment>
<reference evidence="3 5" key="1">
    <citation type="journal article" date="2016" name="Front. Microbiol.">
        <title>Genome Sequence of the Piezophilic, Mesophilic Sulfate-Reducing Bacterium Desulfovibrio indicus J2T.</title>
        <authorList>
            <person name="Cao J."/>
            <person name="Maignien L."/>
            <person name="Shao Z."/>
            <person name="Alain K."/>
            <person name="Jebbar M."/>
        </authorList>
    </citation>
    <scope>NUCLEOTIDE SEQUENCE [LARGE SCALE GENOMIC DNA]</scope>
    <source>
        <strain evidence="3 5">J2</strain>
    </source>
</reference>
<dbReference type="PANTHER" id="PTHR33269:SF17">
    <property type="entry name" value="NADH-UBIQUINONE OXIDOREDUCTASE CHAIN 6"/>
    <property type="match status" value="1"/>
</dbReference>
<keyword evidence="2" id="KW-1133">Transmembrane helix</keyword>
<reference evidence="4 6" key="2">
    <citation type="submission" date="2019-03" db="EMBL/GenBank/DDBJ databases">
        <title>Genomic Encyclopedia of Type Strains, Phase IV (KMG-IV): sequencing the most valuable type-strain genomes for metagenomic binning, comparative biology and taxonomic classification.</title>
        <authorList>
            <person name="Goeker M."/>
        </authorList>
    </citation>
    <scope>NUCLEOTIDE SEQUENCE [LARGE SCALE GENOMIC DNA]</scope>
    <source>
        <strain evidence="4 6">DSM 101483</strain>
    </source>
</reference>
<keyword evidence="2" id="KW-0812">Transmembrane</keyword>
<keyword evidence="2" id="KW-1003">Cell membrane</keyword>
<dbReference type="OrthoDB" id="5405547at2"/>
<protein>
    <recommendedName>
        <fullName evidence="2">NADH-quinone oxidoreductase subunit J</fullName>
        <ecNumber evidence="2">7.1.1.-</ecNumber>
    </recommendedName>
</protein>
<dbReference type="EC" id="7.1.1.-" evidence="2"/>
<sequence length="174" mass="18375">MEVLAKIAFGVYTLVILGGSVVAVSSSSLVRALIGLITTLIGVAGMYLLLASPFMAFMQLLIYVGAVSVLVFFAVMLTRAEKGGDESGRAPMKRYVYGLAATMAPAAILGWLVMTKPVDSVSMPVEVPIKQLGQGLLGSYFLPFELISVVLMVAMAGAVLLVWEKRGQKTGGDK</sequence>
<accession>A0A126QPQ5</accession>
<dbReference type="Gene3D" id="1.20.120.1200">
    <property type="entry name" value="NADH-ubiquinone/plastoquinone oxidoreductase chain 6, subunit NuoJ"/>
    <property type="match status" value="1"/>
</dbReference>
<evidence type="ECO:0000313" key="5">
    <source>
        <dbReference type="Proteomes" id="UP000055611"/>
    </source>
</evidence>
<feature type="transmembrane region" description="Helical" evidence="2">
    <location>
        <begin position="32"/>
        <end position="50"/>
    </location>
</feature>
<dbReference type="InterPro" id="IPR001457">
    <property type="entry name" value="NADH_UbQ/plastoQ_OxRdtase_su6"/>
</dbReference>
<comment type="function">
    <text evidence="2">NDH-1 shuttles electrons from NADH, via FMN and iron-sulfur (Fe-S) centers, to quinones in the respiratory chain. Couples the redox reaction to proton translocation (for every two electrons transferred, four hydrogen ions are translocated across the cytoplasmic membrane), and thus conserves the redox energy in a proton gradient.</text>
</comment>
<comment type="catalytic activity">
    <reaction evidence="2">
        <text>a quinone + NADH + 5 H(+)(in) = a quinol + NAD(+) + 4 H(+)(out)</text>
        <dbReference type="Rhea" id="RHEA:57888"/>
        <dbReference type="ChEBI" id="CHEBI:15378"/>
        <dbReference type="ChEBI" id="CHEBI:24646"/>
        <dbReference type="ChEBI" id="CHEBI:57540"/>
        <dbReference type="ChEBI" id="CHEBI:57945"/>
        <dbReference type="ChEBI" id="CHEBI:132124"/>
    </reaction>
</comment>
<dbReference type="EMBL" id="SOBK01000003">
    <property type="protein sequence ID" value="TDT89827.1"/>
    <property type="molecule type" value="Genomic_DNA"/>
</dbReference>
<dbReference type="RefSeq" id="WP_066803125.1">
    <property type="nucleotide sequence ID" value="NZ_CAUVXY020000015.1"/>
</dbReference>
<evidence type="ECO:0000256" key="1">
    <source>
        <dbReference type="ARBA" id="ARBA00005698"/>
    </source>
</evidence>
<dbReference type="EMBL" id="CP014206">
    <property type="protein sequence ID" value="AMK11435.1"/>
    <property type="molecule type" value="Genomic_DNA"/>
</dbReference>
<keyword evidence="2" id="KW-0472">Membrane</keyword>
<name>A0A126QPQ5_9BACT</name>
<comment type="similarity">
    <text evidence="1 2">Belongs to the complex I subunit 6 family.</text>
</comment>
<feature type="transmembrane region" description="Helical" evidence="2">
    <location>
        <begin position="6"/>
        <end position="25"/>
    </location>
</feature>
<keyword evidence="2" id="KW-0520">NAD</keyword>
<dbReference type="GO" id="GO:0048038">
    <property type="term" value="F:quinone binding"/>
    <property type="evidence" value="ECO:0007669"/>
    <property type="project" value="UniProtKB-UniRule"/>
</dbReference>
<feature type="transmembrane region" description="Helical" evidence="2">
    <location>
        <begin position="95"/>
        <end position="114"/>
    </location>
</feature>
<feature type="transmembrane region" description="Helical" evidence="2">
    <location>
        <begin position="56"/>
        <end position="75"/>
    </location>
</feature>
<gene>
    <name evidence="3" type="ORF">AWY79_10055</name>
    <name evidence="4" type="ORF">EDC59_103125</name>
</gene>
<evidence type="ECO:0000313" key="6">
    <source>
        <dbReference type="Proteomes" id="UP000295506"/>
    </source>
</evidence>
<dbReference type="Pfam" id="PF00499">
    <property type="entry name" value="Oxidored_q3"/>
    <property type="match status" value="1"/>
</dbReference>
<keyword evidence="5" id="KW-1185">Reference proteome</keyword>
<organism evidence="4 6">
    <name type="scientific">Pseudodesulfovibrio indicus</name>
    <dbReference type="NCBI Taxonomy" id="1716143"/>
    <lineage>
        <taxon>Bacteria</taxon>
        <taxon>Pseudomonadati</taxon>
        <taxon>Thermodesulfobacteriota</taxon>
        <taxon>Desulfovibrionia</taxon>
        <taxon>Desulfovibrionales</taxon>
        <taxon>Desulfovibrionaceae</taxon>
    </lineage>
</organism>
<dbReference type="Proteomes" id="UP000055611">
    <property type="component" value="Chromosome"/>
</dbReference>
<proteinExistence type="inferred from homology"/>
<evidence type="ECO:0000313" key="4">
    <source>
        <dbReference type="EMBL" id="TDT89827.1"/>
    </source>
</evidence>
<evidence type="ECO:0000313" key="3">
    <source>
        <dbReference type="EMBL" id="AMK11435.1"/>
    </source>
</evidence>
<feature type="transmembrane region" description="Helical" evidence="2">
    <location>
        <begin position="140"/>
        <end position="163"/>
    </location>
</feature>
<dbReference type="GO" id="GO:0005886">
    <property type="term" value="C:plasma membrane"/>
    <property type="evidence" value="ECO:0007669"/>
    <property type="project" value="UniProtKB-SubCell"/>
</dbReference>
<keyword evidence="2" id="KW-0874">Quinone</keyword>
<dbReference type="Proteomes" id="UP000295506">
    <property type="component" value="Unassembled WGS sequence"/>
</dbReference>
<dbReference type="InterPro" id="IPR042106">
    <property type="entry name" value="Nuo/plastoQ_OxRdtase_6_NuoJ"/>
</dbReference>